<keyword evidence="3 6" id="KW-0812">Transmembrane</keyword>
<reference evidence="8 9" key="1">
    <citation type="submission" date="2018-06" db="EMBL/GenBank/DDBJ databases">
        <authorList>
            <consortium name="Pathogen Informatics"/>
            <person name="Doyle S."/>
        </authorList>
    </citation>
    <scope>NUCLEOTIDE SEQUENCE [LARGE SCALE GENOMIC DNA]</scope>
    <source>
        <strain evidence="8 9">NCTC10994</strain>
    </source>
</reference>
<proteinExistence type="predicted"/>
<dbReference type="InterPro" id="IPR025937">
    <property type="entry name" value="PDGLE_dom"/>
</dbReference>
<dbReference type="Pfam" id="PF13190">
    <property type="entry name" value="PDGLE"/>
    <property type="match status" value="1"/>
</dbReference>
<dbReference type="RefSeq" id="WP_072700171.1">
    <property type="nucleotide sequence ID" value="NZ_JAFBBL010000001.1"/>
</dbReference>
<evidence type="ECO:0000313" key="9">
    <source>
        <dbReference type="Proteomes" id="UP000249091"/>
    </source>
</evidence>
<dbReference type="GO" id="GO:0005886">
    <property type="term" value="C:plasma membrane"/>
    <property type="evidence" value="ECO:0007669"/>
    <property type="project" value="UniProtKB-SubCell"/>
</dbReference>
<organism evidence="8 9">
    <name type="scientific">Rhodococcus coprophilus</name>
    <dbReference type="NCBI Taxonomy" id="38310"/>
    <lineage>
        <taxon>Bacteria</taxon>
        <taxon>Bacillati</taxon>
        <taxon>Actinomycetota</taxon>
        <taxon>Actinomycetes</taxon>
        <taxon>Mycobacteriales</taxon>
        <taxon>Nocardiaceae</taxon>
        <taxon>Rhodococcus</taxon>
    </lineage>
</organism>
<evidence type="ECO:0000256" key="3">
    <source>
        <dbReference type="ARBA" id="ARBA00022692"/>
    </source>
</evidence>
<evidence type="ECO:0000256" key="1">
    <source>
        <dbReference type="ARBA" id="ARBA00004236"/>
    </source>
</evidence>
<dbReference type="Proteomes" id="UP000249091">
    <property type="component" value="Chromosome 1"/>
</dbReference>
<dbReference type="KEGG" id="rcr:NCTC10994_01249"/>
<feature type="transmembrane region" description="Helical" evidence="6">
    <location>
        <begin position="83"/>
        <end position="104"/>
    </location>
</feature>
<sequence>MSRKKVLVVLGVAVLLLAGVVSYLAVPDPDGLEAATVRGCEVVEDGGAEVLSGECAAAGATDHALANSPLADYSVGAREGSTGIAGIAGAVVTLVVAFGLFMVLARRRGTTPSIDPQAHEASTGNTWP</sequence>
<gene>
    <name evidence="8" type="ORF">NCTC10994_01249</name>
</gene>
<evidence type="ECO:0000259" key="7">
    <source>
        <dbReference type="Pfam" id="PF13190"/>
    </source>
</evidence>
<protein>
    <submittedName>
        <fullName evidence="8">ABC transporter transmembrane protein</fullName>
    </submittedName>
</protein>
<keyword evidence="5 6" id="KW-0472">Membrane</keyword>
<evidence type="ECO:0000256" key="2">
    <source>
        <dbReference type="ARBA" id="ARBA00022475"/>
    </source>
</evidence>
<evidence type="ECO:0000313" key="8">
    <source>
        <dbReference type="EMBL" id="SQI29783.1"/>
    </source>
</evidence>
<accession>A0A2X4TSF3</accession>
<keyword evidence="4 6" id="KW-1133">Transmembrane helix</keyword>
<keyword evidence="2" id="KW-1003">Cell membrane</keyword>
<keyword evidence="9" id="KW-1185">Reference proteome</keyword>
<evidence type="ECO:0000256" key="5">
    <source>
        <dbReference type="ARBA" id="ARBA00023136"/>
    </source>
</evidence>
<comment type="subcellular location">
    <subcellularLocation>
        <location evidence="1">Cell membrane</location>
    </subcellularLocation>
</comment>
<dbReference type="AlphaFoldDB" id="A0A2X4TSF3"/>
<feature type="domain" description="PDGLE" evidence="7">
    <location>
        <begin position="4"/>
        <end position="106"/>
    </location>
</feature>
<evidence type="ECO:0000256" key="4">
    <source>
        <dbReference type="ARBA" id="ARBA00022989"/>
    </source>
</evidence>
<evidence type="ECO:0000256" key="6">
    <source>
        <dbReference type="SAM" id="Phobius"/>
    </source>
</evidence>
<name>A0A2X4TSF3_9NOCA</name>
<dbReference type="EMBL" id="LS483468">
    <property type="protein sequence ID" value="SQI29783.1"/>
    <property type="molecule type" value="Genomic_DNA"/>
</dbReference>
<dbReference type="STRING" id="1219011.GCA_001895045_02147"/>